<organism evidence="4 5">
    <name type="scientific">Aquincola agrisoli</name>
    <dbReference type="NCBI Taxonomy" id="3119538"/>
    <lineage>
        <taxon>Bacteria</taxon>
        <taxon>Pseudomonadati</taxon>
        <taxon>Pseudomonadota</taxon>
        <taxon>Betaproteobacteria</taxon>
        <taxon>Burkholderiales</taxon>
        <taxon>Sphaerotilaceae</taxon>
        <taxon>Aquincola</taxon>
    </lineage>
</organism>
<dbReference type="InterPro" id="IPR001789">
    <property type="entry name" value="Sig_transdc_resp-reg_receiver"/>
</dbReference>
<sequence length="121" mass="12749">MGLKVFLVEDNTDTRRLLTCLLELSGHEVRSASSVQSALAALGRWPCDVLVSDIGLPDGSGVELAEALKRRGELPFAIAVSGFGTAADVAASLAAGFAHHLVKPIELEMLDRLLQEAPGAR</sequence>
<evidence type="ECO:0000256" key="1">
    <source>
        <dbReference type="ARBA" id="ARBA00022553"/>
    </source>
</evidence>
<dbReference type="AlphaFoldDB" id="A0AAW9QMH2"/>
<evidence type="ECO:0000259" key="3">
    <source>
        <dbReference type="PROSITE" id="PS50110"/>
    </source>
</evidence>
<evidence type="ECO:0000256" key="2">
    <source>
        <dbReference type="PROSITE-ProRule" id="PRU00169"/>
    </source>
</evidence>
<keyword evidence="5" id="KW-1185">Reference proteome</keyword>
<dbReference type="EMBL" id="JAZIBG010000036">
    <property type="protein sequence ID" value="MEF7615760.1"/>
    <property type="molecule type" value="Genomic_DNA"/>
</dbReference>
<gene>
    <name evidence="4" type="ORF">V4F39_17735</name>
</gene>
<dbReference type="PROSITE" id="PS50110">
    <property type="entry name" value="RESPONSE_REGULATORY"/>
    <property type="match status" value="1"/>
</dbReference>
<reference evidence="4 5" key="1">
    <citation type="submission" date="2024-02" db="EMBL/GenBank/DDBJ databases">
        <title>Genome sequence of Aquincola sp. MAHUQ-54.</title>
        <authorList>
            <person name="Huq M.A."/>
        </authorList>
    </citation>
    <scope>NUCLEOTIDE SEQUENCE [LARGE SCALE GENOMIC DNA]</scope>
    <source>
        <strain evidence="4 5">MAHUQ-54</strain>
    </source>
</reference>
<feature type="domain" description="Response regulatory" evidence="3">
    <location>
        <begin position="4"/>
        <end position="118"/>
    </location>
</feature>
<dbReference type="RefSeq" id="WP_332291072.1">
    <property type="nucleotide sequence ID" value="NZ_JAZIBG010000036.1"/>
</dbReference>
<dbReference type="GO" id="GO:0000160">
    <property type="term" value="P:phosphorelay signal transduction system"/>
    <property type="evidence" value="ECO:0007669"/>
    <property type="project" value="InterPro"/>
</dbReference>
<protein>
    <submittedName>
        <fullName evidence="4">Response regulator</fullName>
    </submittedName>
</protein>
<dbReference type="InterPro" id="IPR050595">
    <property type="entry name" value="Bact_response_regulator"/>
</dbReference>
<dbReference type="Gene3D" id="3.40.50.2300">
    <property type="match status" value="1"/>
</dbReference>
<evidence type="ECO:0000313" key="5">
    <source>
        <dbReference type="Proteomes" id="UP001336250"/>
    </source>
</evidence>
<proteinExistence type="predicted"/>
<accession>A0AAW9QMH2</accession>
<dbReference type="SUPFAM" id="SSF52172">
    <property type="entry name" value="CheY-like"/>
    <property type="match status" value="1"/>
</dbReference>
<dbReference type="SMART" id="SM00448">
    <property type="entry name" value="REC"/>
    <property type="match status" value="1"/>
</dbReference>
<comment type="caution">
    <text evidence="4">The sequence shown here is derived from an EMBL/GenBank/DDBJ whole genome shotgun (WGS) entry which is preliminary data.</text>
</comment>
<feature type="modified residue" description="4-aspartylphosphate" evidence="2">
    <location>
        <position position="53"/>
    </location>
</feature>
<dbReference type="Pfam" id="PF00072">
    <property type="entry name" value="Response_reg"/>
    <property type="match status" value="1"/>
</dbReference>
<dbReference type="InterPro" id="IPR011006">
    <property type="entry name" value="CheY-like_superfamily"/>
</dbReference>
<keyword evidence="1 2" id="KW-0597">Phosphoprotein</keyword>
<dbReference type="PANTHER" id="PTHR44591">
    <property type="entry name" value="STRESS RESPONSE REGULATOR PROTEIN 1"/>
    <property type="match status" value="1"/>
</dbReference>
<dbReference type="PANTHER" id="PTHR44591:SF25">
    <property type="entry name" value="CHEMOTAXIS TWO-COMPONENT RESPONSE REGULATOR"/>
    <property type="match status" value="1"/>
</dbReference>
<dbReference type="Proteomes" id="UP001336250">
    <property type="component" value="Unassembled WGS sequence"/>
</dbReference>
<name>A0AAW9QMH2_9BURK</name>
<evidence type="ECO:0000313" key="4">
    <source>
        <dbReference type="EMBL" id="MEF7615760.1"/>
    </source>
</evidence>